<protein>
    <recommendedName>
        <fullName evidence="3">PKD domain-containing protein</fullName>
    </recommendedName>
</protein>
<dbReference type="InterPro" id="IPR000601">
    <property type="entry name" value="PKD_dom"/>
</dbReference>
<reference evidence="4 5" key="1">
    <citation type="submission" date="2015-10" db="EMBL/GenBank/DDBJ databases">
        <title>Metagenome-Assembled Genomes uncover a global brackish microbiome.</title>
        <authorList>
            <person name="Hugerth L.W."/>
            <person name="Larsson J."/>
            <person name="Alneberg J."/>
            <person name="Lindh M.V."/>
            <person name="Legrand C."/>
            <person name="Pinhassi J."/>
            <person name="Andersson A.F."/>
        </authorList>
    </citation>
    <scope>NUCLEOTIDE SEQUENCE [LARGE SCALE GENOMIC DNA]</scope>
    <source>
        <strain evidence="4">BACL2 MAG-120813-bin23</strain>
    </source>
</reference>
<evidence type="ECO:0000259" key="3">
    <source>
        <dbReference type="PROSITE" id="PS50093"/>
    </source>
</evidence>
<feature type="region of interest" description="Disordered" evidence="1">
    <location>
        <begin position="46"/>
        <end position="66"/>
    </location>
</feature>
<gene>
    <name evidence="4" type="ORF">ABR61_02335</name>
</gene>
<dbReference type="Proteomes" id="UP000054212">
    <property type="component" value="Unassembled WGS sequence"/>
</dbReference>
<evidence type="ECO:0000313" key="5">
    <source>
        <dbReference type="Proteomes" id="UP000054212"/>
    </source>
</evidence>
<proteinExistence type="predicted"/>
<keyword evidence="2" id="KW-0732">Signal</keyword>
<accession>A0A0R2Q330</accession>
<organism evidence="4 5">
    <name type="scientific">Actinobacteria bacterium BACL2 MAG-120813-bin23</name>
    <dbReference type="NCBI Taxonomy" id="1655569"/>
    <lineage>
        <taxon>Bacteria</taxon>
        <taxon>Bacillati</taxon>
        <taxon>Actinomycetota</taxon>
        <taxon>Actinomycetes</taxon>
        <taxon>Actinomycetes incertae sedis</taxon>
        <taxon>ac1 cluster</taxon>
    </lineage>
</organism>
<dbReference type="AlphaFoldDB" id="A0A0R2Q330"/>
<feature type="chain" id="PRO_5006421929" description="PKD domain-containing protein" evidence="2">
    <location>
        <begin position="21"/>
        <end position="236"/>
    </location>
</feature>
<evidence type="ECO:0000313" key="4">
    <source>
        <dbReference type="EMBL" id="KRO44607.1"/>
    </source>
</evidence>
<dbReference type="EMBL" id="LIAT01000119">
    <property type="protein sequence ID" value="KRO44607.1"/>
    <property type="molecule type" value="Genomic_DNA"/>
</dbReference>
<feature type="signal peptide" evidence="2">
    <location>
        <begin position="1"/>
        <end position="20"/>
    </location>
</feature>
<evidence type="ECO:0000256" key="2">
    <source>
        <dbReference type="SAM" id="SignalP"/>
    </source>
</evidence>
<dbReference type="PROSITE" id="PS50093">
    <property type="entry name" value="PKD"/>
    <property type="match status" value="1"/>
</dbReference>
<feature type="domain" description="PKD" evidence="3">
    <location>
        <begin position="158"/>
        <end position="199"/>
    </location>
</feature>
<evidence type="ECO:0000256" key="1">
    <source>
        <dbReference type="SAM" id="MobiDB-lite"/>
    </source>
</evidence>
<name>A0A0R2Q330_9ACTN</name>
<sequence>MRITLLAIMILISSITTAYSACEGETCIDVKADQESNEVVITVKKGKAAGEASTSPKPKPTPTIKQPWIPWLPKPVSTSKAVALGPKPSPKPRVKRISGSQISDQVKSLIPRGAIITQPLDNILVNQSVNFLTNTPMHFTTVLVVLGTPITIHLTPEFLWEFGDGNSYRTRLAGAPYPAMLIENTYKSSGVRRVELTTTWSGFWRAGSLGAPIDGVIVQKVGRDLEIRPARGIYRG</sequence>
<comment type="caution">
    <text evidence="4">The sequence shown here is derived from an EMBL/GenBank/DDBJ whole genome shotgun (WGS) entry which is preliminary data.</text>
</comment>